<comment type="caution">
    <text evidence="2">The sequence shown here is derived from an EMBL/GenBank/DDBJ whole genome shotgun (WGS) entry which is preliminary data.</text>
</comment>
<evidence type="ECO:0000313" key="3">
    <source>
        <dbReference type="Proteomes" id="UP000011607"/>
    </source>
</evidence>
<dbReference type="RefSeq" id="WP_006672014.1">
    <property type="nucleotide sequence ID" value="NZ_AOMA01000063.1"/>
</dbReference>
<proteinExistence type="predicted"/>
<dbReference type="EMBL" id="AOMA01000063">
    <property type="protein sequence ID" value="EMA41702.1"/>
    <property type="molecule type" value="Genomic_DNA"/>
</dbReference>
<dbReference type="STRING" id="1227454.C446_05285"/>
<keyword evidence="3" id="KW-1185">Reference proteome</keyword>
<accession>M0M7A9</accession>
<reference evidence="2 3" key="1">
    <citation type="journal article" date="2014" name="PLoS Genet.">
        <title>Phylogenetically driven sequencing of extremely halophilic archaea reveals strategies for static and dynamic osmo-response.</title>
        <authorList>
            <person name="Becker E.A."/>
            <person name="Seitzer P.M."/>
            <person name="Tritt A."/>
            <person name="Larsen D."/>
            <person name="Krusor M."/>
            <person name="Yao A.I."/>
            <person name="Wu D."/>
            <person name="Madern D."/>
            <person name="Eisen J.A."/>
            <person name="Darling A.E."/>
            <person name="Facciotti M.T."/>
        </authorList>
    </citation>
    <scope>NUCLEOTIDE SEQUENCE [LARGE SCALE GENOMIC DNA]</scope>
    <source>
        <strain evidence="2 3">JCM 10879</strain>
    </source>
</reference>
<evidence type="ECO:0000313" key="2">
    <source>
        <dbReference type="EMBL" id="EMA41702.1"/>
    </source>
</evidence>
<evidence type="ECO:0000256" key="1">
    <source>
        <dbReference type="SAM" id="MobiDB-lite"/>
    </source>
</evidence>
<dbReference type="Proteomes" id="UP000011607">
    <property type="component" value="Unassembled WGS sequence"/>
</dbReference>
<gene>
    <name evidence="2" type="ORF">C446_05285</name>
</gene>
<protein>
    <submittedName>
        <fullName evidence="2">Uncharacterized protein</fullName>
    </submittedName>
</protein>
<organism evidence="2 3">
    <name type="scientific">Halobiforma nitratireducens JCM 10879</name>
    <dbReference type="NCBI Taxonomy" id="1227454"/>
    <lineage>
        <taxon>Archaea</taxon>
        <taxon>Methanobacteriati</taxon>
        <taxon>Methanobacteriota</taxon>
        <taxon>Stenosarchaea group</taxon>
        <taxon>Halobacteria</taxon>
        <taxon>Halobacteriales</taxon>
        <taxon>Natrialbaceae</taxon>
        <taxon>Halobiforma</taxon>
    </lineage>
</organism>
<feature type="region of interest" description="Disordered" evidence="1">
    <location>
        <begin position="1"/>
        <end position="73"/>
    </location>
</feature>
<dbReference type="AlphaFoldDB" id="M0M7A9"/>
<name>M0M7A9_9EURY</name>
<sequence>MSRIDTRVRCGRGGTTAVSDEPAADTGDGRIEPARGGGARDGTGTPVGGHSGGEAERNPDTDANENANADYDQ</sequence>
<feature type="compositionally biased region" description="Gly residues" evidence="1">
    <location>
        <begin position="35"/>
        <end position="52"/>
    </location>
</feature>